<dbReference type="EMBL" id="KY554771">
    <property type="protein sequence ID" value="ARM66681.1"/>
    <property type="molecule type" value="Genomic_DNA"/>
</dbReference>
<protein>
    <submittedName>
        <fullName evidence="1">Uncharacterized protein</fullName>
    </submittedName>
</protein>
<evidence type="ECO:0000313" key="1">
    <source>
        <dbReference type="EMBL" id="ARM66681.1"/>
    </source>
</evidence>
<organism evidence="1 3">
    <name type="scientific">Lactococcus phage AM4</name>
    <dbReference type="NCBI Taxonomy" id="1965472"/>
    <lineage>
        <taxon>Viruses</taxon>
        <taxon>Duplodnaviria</taxon>
        <taxon>Heunggongvirae</taxon>
        <taxon>Uroviricota</taxon>
        <taxon>Caudoviricetes</taxon>
        <taxon>Audreyjarvisvirus</taxon>
        <taxon>Audreyjarvisvirus AM4</taxon>
    </lineage>
</organism>
<evidence type="ECO:0000313" key="3">
    <source>
        <dbReference type="Proteomes" id="UP000223361"/>
    </source>
</evidence>
<dbReference type="EMBL" id="KY554771">
    <property type="protein sequence ID" value="ARM66835.1"/>
    <property type="molecule type" value="Genomic_DNA"/>
</dbReference>
<proteinExistence type="predicted"/>
<reference evidence="1 3" key="1">
    <citation type="journal article" date="2017" name="Viruses">
        <title>Phage Biodiversity in Artisanal Cheese Wheys Reflects the Complexity of the Fermentation Process.</title>
        <authorList>
            <person name="Mahony J."/>
            <person name="Moscarelli A."/>
            <person name="Kelleher P."/>
            <person name="Lugli G.A."/>
            <person name="Ventura M."/>
            <person name="Settanni L."/>
            <person name="van Sinderen D."/>
        </authorList>
    </citation>
    <scope>NUCLEOTIDE SEQUENCE [LARGE SCALE GENOMIC DNA]</scope>
</reference>
<keyword evidence="3" id="KW-1185">Reference proteome</keyword>
<name>A0A1W6JKC0_9CAUD</name>
<sequence length="53" mass="6481">MKVKELIKELEKFDAEMEVQYDYDGRFSTMPIDDVYTSNEYYDEDRKEVVVLY</sequence>
<gene>
    <name evidence="1" type="ORF">AM4_022</name>
    <name evidence="2" type="ORF">AM4_177</name>
</gene>
<accession>A0A1W6JKC0</accession>
<evidence type="ECO:0000313" key="2">
    <source>
        <dbReference type="EMBL" id="ARM66835.1"/>
    </source>
</evidence>
<dbReference type="Proteomes" id="UP000223361">
    <property type="component" value="Segment"/>
</dbReference>